<dbReference type="EMBL" id="CAJOBQ010001271">
    <property type="protein sequence ID" value="CAF4472474.1"/>
    <property type="molecule type" value="Genomic_DNA"/>
</dbReference>
<accession>A0A820L6U6</accession>
<gene>
    <name evidence="2" type="ORF">HFQ381_LOCUS16965</name>
    <name evidence="4" type="ORF">TSG867_LOCUS18763</name>
    <name evidence="3" type="ORF">UJA718_LOCUS21048</name>
</gene>
<keyword evidence="1" id="KW-1133">Transmembrane helix</keyword>
<keyword evidence="1" id="KW-0472">Membrane</keyword>
<evidence type="ECO:0000313" key="5">
    <source>
        <dbReference type="Proteomes" id="UP000663851"/>
    </source>
</evidence>
<comment type="caution">
    <text evidence="2">The sequence shown here is derived from an EMBL/GenBank/DDBJ whole genome shotgun (WGS) entry which is preliminary data.</text>
</comment>
<evidence type="ECO:0000313" key="6">
    <source>
        <dbReference type="Proteomes" id="UP000663873"/>
    </source>
</evidence>
<evidence type="ECO:0000256" key="1">
    <source>
        <dbReference type="SAM" id="Phobius"/>
    </source>
</evidence>
<organism evidence="2 5">
    <name type="scientific">Rotaria socialis</name>
    <dbReference type="NCBI Taxonomy" id="392032"/>
    <lineage>
        <taxon>Eukaryota</taxon>
        <taxon>Metazoa</taxon>
        <taxon>Spiralia</taxon>
        <taxon>Gnathifera</taxon>
        <taxon>Rotifera</taxon>
        <taxon>Eurotatoria</taxon>
        <taxon>Bdelloidea</taxon>
        <taxon>Philodinida</taxon>
        <taxon>Philodinidae</taxon>
        <taxon>Rotaria</taxon>
    </lineage>
</organism>
<evidence type="ECO:0000313" key="2">
    <source>
        <dbReference type="EMBL" id="CAF4354466.1"/>
    </source>
</evidence>
<dbReference type="Proteomes" id="UP000663873">
    <property type="component" value="Unassembled WGS sequence"/>
</dbReference>
<protein>
    <submittedName>
        <fullName evidence="2">Uncharacterized protein</fullName>
    </submittedName>
</protein>
<reference evidence="2" key="1">
    <citation type="submission" date="2021-02" db="EMBL/GenBank/DDBJ databases">
        <authorList>
            <person name="Nowell W R."/>
        </authorList>
    </citation>
    <scope>NUCLEOTIDE SEQUENCE</scope>
</reference>
<dbReference type="AlphaFoldDB" id="A0A820L6U6"/>
<evidence type="ECO:0000313" key="3">
    <source>
        <dbReference type="EMBL" id="CAF4427223.1"/>
    </source>
</evidence>
<feature type="transmembrane region" description="Helical" evidence="1">
    <location>
        <begin position="69"/>
        <end position="86"/>
    </location>
</feature>
<sequence>MNTTTETIDFKYYIIKRSAPDNFGLQLRQFCQLFRFYSSIILVIVGMIGSMLSIKVFSSTKIRRNSSNEYLITMSFVVALLLFNFFCDEVLRWIVHDFHIDLPLNLVDLSMPLCK</sequence>
<name>A0A820L6U6_9BILA</name>
<feature type="transmembrane region" description="Helical" evidence="1">
    <location>
        <begin position="36"/>
        <end position="57"/>
    </location>
</feature>
<keyword evidence="6" id="KW-1185">Reference proteome</keyword>
<dbReference type="Proteomes" id="UP000663862">
    <property type="component" value="Unassembled WGS sequence"/>
</dbReference>
<proteinExistence type="predicted"/>
<dbReference type="EMBL" id="CAJOBO010001233">
    <property type="protein sequence ID" value="CAF4354466.1"/>
    <property type="molecule type" value="Genomic_DNA"/>
</dbReference>
<dbReference type="EMBL" id="CAJOBP010004026">
    <property type="protein sequence ID" value="CAF4427223.1"/>
    <property type="molecule type" value="Genomic_DNA"/>
</dbReference>
<dbReference type="Proteomes" id="UP000663851">
    <property type="component" value="Unassembled WGS sequence"/>
</dbReference>
<feature type="non-terminal residue" evidence="2">
    <location>
        <position position="1"/>
    </location>
</feature>
<evidence type="ECO:0000313" key="4">
    <source>
        <dbReference type="EMBL" id="CAF4472474.1"/>
    </source>
</evidence>
<keyword evidence="1" id="KW-0812">Transmembrane</keyword>